<evidence type="ECO:0000313" key="1">
    <source>
        <dbReference type="EMBL" id="GAA1955216.1"/>
    </source>
</evidence>
<comment type="caution">
    <text evidence="1">The sequence shown here is derived from an EMBL/GenBank/DDBJ whole genome shotgun (WGS) entry which is preliminary data.</text>
</comment>
<name>A0ABP5BZJ8_9PSEU</name>
<gene>
    <name evidence="1" type="ORF">GCM10009754_26040</name>
</gene>
<dbReference type="InterPro" id="IPR006175">
    <property type="entry name" value="YjgF/YER057c/UK114"/>
</dbReference>
<organism evidence="1 2">
    <name type="scientific">Amycolatopsis minnesotensis</name>
    <dbReference type="NCBI Taxonomy" id="337894"/>
    <lineage>
        <taxon>Bacteria</taxon>
        <taxon>Bacillati</taxon>
        <taxon>Actinomycetota</taxon>
        <taxon>Actinomycetes</taxon>
        <taxon>Pseudonocardiales</taxon>
        <taxon>Pseudonocardiaceae</taxon>
        <taxon>Amycolatopsis</taxon>
    </lineage>
</organism>
<dbReference type="Gene3D" id="3.30.1330.40">
    <property type="entry name" value="RutC-like"/>
    <property type="match status" value="1"/>
</dbReference>
<protein>
    <submittedName>
        <fullName evidence="1">RidA family protein</fullName>
    </submittedName>
</protein>
<dbReference type="PANTHER" id="PTHR43857">
    <property type="entry name" value="BLR7761 PROTEIN"/>
    <property type="match status" value="1"/>
</dbReference>
<keyword evidence="2" id="KW-1185">Reference proteome</keyword>
<dbReference type="InterPro" id="IPR035959">
    <property type="entry name" value="RutC-like_sf"/>
</dbReference>
<dbReference type="RefSeq" id="WP_344417261.1">
    <property type="nucleotide sequence ID" value="NZ_BAAANN010000009.1"/>
</dbReference>
<dbReference type="EMBL" id="BAAANN010000009">
    <property type="protein sequence ID" value="GAA1955216.1"/>
    <property type="molecule type" value="Genomic_DNA"/>
</dbReference>
<dbReference type="Pfam" id="PF01042">
    <property type="entry name" value="Ribonuc_L-PSP"/>
    <property type="match status" value="1"/>
</dbReference>
<accession>A0ABP5BZJ8</accession>
<sequence length="139" mass="14088">MDGTMNTPHRVVTAPGLAPPSGFAHAVVAAPGTTVYLGGQTAQGPDGAIVGSTVPEQFDVAAGNVVTALAAAGGSPEHLVSLLFYVTDLAAYRASLAELGPLYRKHFGRHYPAIALLGVAELFDPEAKLELVGTAVVPG</sequence>
<reference evidence="2" key="1">
    <citation type="journal article" date="2019" name="Int. J. Syst. Evol. Microbiol.">
        <title>The Global Catalogue of Microorganisms (GCM) 10K type strain sequencing project: providing services to taxonomists for standard genome sequencing and annotation.</title>
        <authorList>
            <consortium name="The Broad Institute Genomics Platform"/>
            <consortium name="The Broad Institute Genome Sequencing Center for Infectious Disease"/>
            <person name="Wu L."/>
            <person name="Ma J."/>
        </authorList>
    </citation>
    <scope>NUCLEOTIDE SEQUENCE [LARGE SCALE GENOMIC DNA]</scope>
    <source>
        <strain evidence="2">JCM 14545</strain>
    </source>
</reference>
<dbReference type="CDD" id="cd00448">
    <property type="entry name" value="YjgF_YER057c_UK114_family"/>
    <property type="match status" value="1"/>
</dbReference>
<dbReference type="Proteomes" id="UP001501116">
    <property type="component" value="Unassembled WGS sequence"/>
</dbReference>
<dbReference type="PANTHER" id="PTHR43857:SF1">
    <property type="entry name" value="YJGH FAMILY PROTEIN"/>
    <property type="match status" value="1"/>
</dbReference>
<proteinExistence type="predicted"/>
<dbReference type="SUPFAM" id="SSF55298">
    <property type="entry name" value="YjgF-like"/>
    <property type="match status" value="1"/>
</dbReference>
<evidence type="ECO:0000313" key="2">
    <source>
        <dbReference type="Proteomes" id="UP001501116"/>
    </source>
</evidence>